<evidence type="ECO:0000256" key="1">
    <source>
        <dbReference type="ARBA" id="ARBA00023157"/>
    </source>
</evidence>
<sequence length="602" mass="69694">MNQCSLFKCTNESRRISYHLLSDGYGDCLNDEDENEINVCSVNLSYRYKCEHGTRYIHQTLIDDGIMHYSDGSDESRAHHGRDEPGCFSNALSPIHCNQSAHFCLNIDNGFQSCLPRSKTNDGTIDCVGSTDERLFCMMKYPYDHARRYRCRNSNQCISPIQVCSCHQDCPENDDETIACIGLNNGQESFWDENTFRCRDGNIFTGLHVHSTDNPPSFFRFCPDYYYDDRCQFQRKRLTAVLSLQLTTENHESIHFTYFHRPQSGKPKFTQYLDEIEYLHNLAFIQLYEDRVQSHYYLLLLLKNSSSPLREITSEVRLSNLCRPIRELLNSTVLTQPPLRRIKNYQQPCLKPIVGEPLKCFYDDKIMYFCDQTHHSECFNFEMATFGCSSNKCHSREICVQNHDVCPTNSMCLCEPCSYGYICQFSAVGYTLSFNAIIDPHMRSINNSDSGYFCYYYYCCHSRIEQQNFSCSLIEFLLKWSSTTCERLNACVSIERAPTVIYQTHFSLSKSKHQAKCIVTGVILFTTFVYSTELIFRRTVIDKENQRTWCVLTLNSDRRILSIFYSASNIMLLVSPLVINLASSSSIILGTLQSKQYLMGKH</sequence>
<accession>A0A820MB48</accession>
<keyword evidence="3" id="KW-0472">Membrane</keyword>
<dbReference type="Gene3D" id="1.20.1070.10">
    <property type="entry name" value="Rhodopsin 7-helix transmembrane proteins"/>
    <property type="match status" value="1"/>
</dbReference>
<evidence type="ECO:0000313" key="6">
    <source>
        <dbReference type="Proteomes" id="UP000663862"/>
    </source>
</evidence>
<dbReference type="AlphaFoldDB" id="A0A820MB48"/>
<gene>
    <name evidence="4" type="ORF">FME351_LOCUS448</name>
    <name evidence="5" type="ORF">TSG867_LOCUS10938</name>
</gene>
<dbReference type="SUPFAM" id="SSF81321">
    <property type="entry name" value="Family A G protein-coupled receptor-like"/>
    <property type="match status" value="1"/>
</dbReference>
<dbReference type="GO" id="GO:0005886">
    <property type="term" value="C:plasma membrane"/>
    <property type="evidence" value="ECO:0007669"/>
    <property type="project" value="TreeGrafter"/>
</dbReference>
<evidence type="ECO:0000313" key="5">
    <source>
        <dbReference type="EMBL" id="CAF4371746.1"/>
    </source>
</evidence>
<protein>
    <submittedName>
        <fullName evidence="5">Uncharacterized protein</fullName>
    </submittedName>
</protein>
<dbReference type="PROSITE" id="PS50068">
    <property type="entry name" value="LDLRA_2"/>
    <property type="match status" value="1"/>
</dbReference>
<comment type="caution">
    <text evidence="2">Lacks conserved residue(s) required for the propagation of feature annotation.</text>
</comment>
<evidence type="ECO:0000256" key="2">
    <source>
        <dbReference type="PROSITE-ProRule" id="PRU00124"/>
    </source>
</evidence>
<dbReference type="SMART" id="SM00192">
    <property type="entry name" value="LDLa"/>
    <property type="match status" value="3"/>
</dbReference>
<keyword evidence="3" id="KW-0812">Transmembrane</keyword>
<comment type="caution">
    <text evidence="5">The sequence shown here is derived from an EMBL/GenBank/DDBJ whole genome shotgun (WGS) entry which is preliminary data.</text>
</comment>
<organism evidence="5 6">
    <name type="scientific">Rotaria socialis</name>
    <dbReference type="NCBI Taxonomy" id="392032"/>
    <lineage>
        <taxon>Eukaryota</taxon>
        <taxon>Metazoa</taxon>
        <taxon>Spiralia</taxon>
        <taxon>Gnathifera</taxon>
        <taxon>Rotifera</taxon>
        <taxon>Eurotatoria</taxon>
        <taxon>Bdelloidea</taxon>
        <taxon>Philodinida</taxon>
        <taxon>Philodinidae</taxon>
        <taxon>Rotaria</taxon>
    </lineage>
</organism>
<dbReference type="PANTHER" id="PTHR22722">
    <property type="entry name" value="LOW-DENSITY LIPOPROTEIN RECEPTOR-RELATED PROTEIN 2-RELATED"/>
    <property type="match status" value="1"/>
</dbReference>
<evidence type="ECO:0000313" key="4">
    <source>
        <dbReference type="EMBL" id="CAF3311602.1"/>
    </source>
</evidence>
<dbReference type="InterPro" id="IPR002172">
    <property type="entry name" value="LDrepeatLR_classA_rpt"/>
</dbReference>
<dbReference type="GO" id="GO:0043235">
    <property type="term" value="C:receptor complex"/>
    <property type="evidence" value="ECO:0007669"/>
    <property type="project" value="TreeGrafter"/>
</dbReference>
<feature type="transmembrane region" description="Helical" evidence="3">
    <location>
        <begin position="570"/>
        <end position="592"/>
    </location>
</feature>
<proteinExistence type="predicted"/>
<dbReference type="Proteomes" id="UP000663862">
    <property type="component" value="Unassembled WGS sequence"/>
</dbReference>
<dbReference type="Proteomes" id="UP000663869">
    <property type="component" value="Unassembled WGS sequence"/>
</dbReference>
<dbReference type="EMBL" id="CAJNYU010000010">
    <property type="protein sequence ID" value="CAF3311602.1"/>
    <property type="molecule type" value="Genomic_DNA"/>
</dbReference>
<evidence type="ECO:0000256" key="3">
    <source>
        <dbReference type="SAM" id="Phobius"/>
    </source>
</evidence>
<reference evidence="5" key="1">
    <citation type="submission" date="2021-02" db="EMBL/GenBank/DDBJ databases">
        <authorList>
            <person name="Nowell W R."/>
        </authorList>
    </citation>
    <scope>NUCLEOTIDE SEQUENCE</scope>
</reference>
<dbReference type="PRINTS" id="PR00261">
    <property type="entry name" value="LDLRECEPTOR"/>
</dbReference>
<dbReference type="InterPro" id="IPR051221">
    <property type="entry name" value="LDLR-related"/>
</dbReference>
<feature type="transmembrane region" description="Helical" evidence="3">
    <location>
        <begin position="517"/>
        <end position="536"/>
    </location>
</feature>
<keyword evidence="3" id="KW-1133">Transmembrane helix</keyword>
<keyword evidence="1" id="KW-1015">Disulfide bond</keyword>
<name>A0A820MB48_9BILA</name>
<dbReference type="EMBL" id="CAJOBQ010000514">
    <property type="protein sequence ID" value="CAF4371746.1"/>
    <property type="molecule type" value="Genomic_DNA"/>
</dbReference>